<evidence type="ECO:0000313" key="2">
    <source>
        <dbReference type="EMBL" id="BCE29047.1"/>
    </source>
</evidence>
<reference evidence="8" key="9">
    <citation type="submission" date="2020-05" db="EMBL/GenBank/DDBJ databases">
        <title>Complete genome sequence of Bradyrhizobium diazoefficiens XF9 isolated from soybean nodule.</title>
        <authorList>
            <person name="Noda R."/>
            <person name="Kakizaki K."/>
            <person name="Minamisawa K."/>
        </authorList>
    </citation>
    <scope>NUCLEOTIDE SEQUENCE</scope>
    <source>
        <strain evidence="8">XF9</strain>
    </source>
</reference>
<name>A0A809Z1A0_9BRAD</name>
<dbReference type="EMBL" id="AP023098">
    <property type="protein sequence ID" value="BCE81388.1"/>
    <property type="molecule type" value="Genomic_DNA"/>
</dbReference>
<reference evidence="1" key="1">
    <citation type="submission" date="2020-05" db="EMBL/GenBank/DDBJ databases">
        <title>Complete genome sequence of Bradyrhizobium diazoefficiens XF1 isolated from soybean nodule.</title>
        <authorList>
            <person name="Noda R."/>
            <person name="Kakizaki K."/>
            <person name="Minamisawa K."/>
        </authorList>
    </citation>
    <scope>NUCLEOTIDE SEQUENCE</scope>
    <source>
        <strain evidence="1">XF1</strain>
    </source>
</reference>
<evidence type="ECO:0000313" key="9">
    <source>
        <dbReference type="EMBL" id="BCE89999.1"/>
    </source>
</evidence>
<dbReference type="EMBL" id="AP023095">
    <property type="protein sequence ID" value="BCE55336.1"/>
    <property type="molecule type" value="Genomic_DNA"/>
</dbReference>
<dbReference type="EMBL" id="AP023096">
    <property type="protein sequence ID" value="BCE64071.1"/>
    <property type="molecule type" value="Genomic_DNA"/>
</dbReference>
<reference evidence="3" key="4">
    <citation type="submission" date="2020-05" db="EMBL/GenBank/DDBJ databases">
        <title>Complete genome sequence of Bradyrhizobium diazoefficiens XF3 isolated from soybean nodule.</title>
        <authorList>
            <person name="Noda R."/>
            <person name="Kakizaki K."/>
            <person name="Minamisawa K."/>
        </authorList>
    </citation>
    <scope>NUCLEOTIDE SEQUENCE</scope>
    <source>
        <strain evidence="3">XF3</strain>
    </source>
</reference>
<sequence>MPKLAKAGPRSQQEGNVYRTLGVLVLASTMGLTTGPAQTAQETPQSMLAAQIRMQGFACDKPLGAVRDRQRSKPDHAVWVLKCGNATYRVSRAPDMAAKVEPLR</sequence>
<dbReference type="EMBL" id="AP023091">
    <property type="protein sequence ID" value="BCE20225.1"/>
    <property type="molecule type" value="Genomic_DNA"/>
</dbReference>
<evidence type="ECO:0000313" key="4">
    <source>
        <dbReference type="EMBL" id="BCE46476.1"/>
    </source>
</evidence>
<dbReference type="EMBL" id="AP023094">
    <property type="protein sequence ID" value="BCE46476.1"/>
    <property type="molecule type" value="Genomic_DNA"/>
</dbReference>
<gene>
    <name evidence="9" type="ORF">XF10B_27970</name>
    <name evidence="1" type="ORF">XF1B_29060</name>
    <name evidence="2" type="ORF">XF2B_28160</name>
    <name evidence="3" type="ORF">XF3B_28220</name>
    <name evidence="4" type="ORF">XF4B_28250</name>
    <name evidence="5" type="ORF">XF5B_28480</name>
    <name evidence="6" type="ORF">XF6B_28700</name>
    <name evidence="7" type="ORF">XF8B_27670</name>
    <name evidence="8" type="ORF">XF9B_28090</name>
</gene>
<dbReference type="EMBL" id="AP023092">
    <property type="protein sequence ID" value="BCE29047.1"/>
    <property type="molecule type" value="Genomic_DNA"/>
</dbReference>
<reference evidence="2" key="3">
    <citation type="submission" date="2020-05" db="EMBL/GenBank/DDBJ databases">
        <title>Complete genome sequence of Bradyrhizobium diazoefficiens XF2 isolated from soybean nodule.</title>
        <authorList>
            <person name="Noda R."/>
            <person name="Kakizaki K."/>
            <person name="Minamisawa K."/>
        </authorList>
    </citation>
    <scope>NUCLEOTIDE SEQUENCE</scope>
    <source>
        <strain evidence="2">XF2</strain>
    </source>
</reference>
<evidence type="ECO:0000313" key="8">
    <source>
        <dbReference type="EMBL" id="BCE81388.1"/>
    </source>
</evidence>
<protein>
    <submittedName>
        <fullName evidence="4">Uncharacterized protein</fullName>
    </submittedName>
</protein>
<accession>A0A809Z1A0</accession>
<evidence type="ECO:0000313" key="5">
    <source>
        <dbReference type="EMBL" id="BCE55336.1"/>
    </source>
</evidence>
<organism evidence="4">
    <name type="scientific">Bradyrhizobium diazoefficiens</name>
    <dbReference type="NCBI Taxonomy" id="1355477"/>
    <lineage>
        <taxon>Bacteria</taxon>
        <taxon>Pseudomonadati</taxon>
        <taxon>Pseudomonadota</taxon>
        <taxon>Alphaproteobacteria</taxon>
        <taxon>Hyphomicrobiales</taxon>
        <taxon>Nitrobacteraceae</taxon>
        <taxon>Bradyrhizobium</taxon>
    </lineage>
</organism>
<reference evidence="5" key="6">
    <citation type="submission" date="2020-05" db="EMBL/GenBank/DDBJ databases">
        <title>Complete genome sequence of Bradyrhizobium diazoefficiens XF5 isolated from soybean nodule.</title>
        <authorList>
            <person name="Noda R."/>
            <person name="Kakizaki K."/>
            <person name="Minamisawa K."/>
        </authorList>
    </citation>
    <scope>NUCLEOTIDE SEQUENCE</scope>
    <source>
        <strain evidence="5">XF5</strain>
    </source>
</reference>
<reference evidence="6" key="7">
    <citation type="submission" date="2020-05" db="EMBL/GenBank/DDBJ databases">
        <title>Complete genome sequence of Bradyrhizobium diazoefficiens XF6 isolated from soybean nodule.</title>
        <authorList>
            <person name="Noda R."/>
            <person name="Kakizaki K."/>
            <person name="Minamisawa K."/>
        </authorList>
    </citation>
    <scope>NUCLEOTIDE SEQUENCE</scope>
    <source>
        <strain evidence="6">XF6</strain>
    </source>
</reference>
<proteinExistence type="predicted"/>
<evidence type="ECO:0000313" key="7">
    <source>
        <dbReference type="EMBL" id="BCE72656.1"/>
    </source>
</evidence>
<dbReference type="EMBL" id="AP023099">
    <property type="protein sequence ID" value="BCE89999.1"/>
    <property type="molecule type" value="Genomic_DNA"/>
</dbReference>
<evidence type="ECO:0000313" key="3">
    <source>
        <dbReference type="EMBL" id="BCE37791.1"/>
    </source>
</evidence>
<reference evidence="9" key="2">
    <citation type="submission" date="2020-05" db="EMBL/GenBank/DDBJ databases">
        <title>Complete genome sequence of Bradyrhizobium diazoefficiens XF10 isolated from soybean nodule.</title>
        <authorList>
            <person name="Noda R."/>
            <person name="Kakizaki K."/>
            <person name="Minamisawa K."/>
        </authorList>
    </citation>
    <scope>NUCLEOTIDE SEQUENCE</scope>
    <source>
        <strain evidence="9">XF10</strain>
    </source>
</reference>
<dbReference type="EMBL" id="AP023097">
    <property type="protein sequence ID" value="BCE72656.1"/>
    <property type="molecule type" value="Genomic_DNA"/>
</dbReference>
<dbReference type="AlphaFoldDB" id="A0A809Z1A0"/>
<evidence type="ECO:0000313" key="6">
    <source>
        <dbReference type="EMBL" id="BCE64071.1"/>
    </source>
</evidence>
<dbReference type="EMBL" id="AP023093">
    <property type="protein sequence ID" value="BCE37791.1"/>
    <property type="molecule type" value="Genomic_DNA"/>
</dbReference>
<reference evidence="7" key="8">
    <citation type="submission" date="2020-05" db="EMBL/GenBank/DDBJ databases">
        <title>Complete genome sequence of Bradyrhizobium diazoefficiens XF8 isolated from soybean nodule.</title>
        <authorList>
            <person name="Noda R."/>
            <person name="Kakizaki K."/>
            <person name="Minamisawa K."/>
        </authorList>
    </citation>
    <scope>NUCLEOTIDE SEQUENCE</scope>
    <source>
        <strain evidence="7">XF8</strain>
    </source>
</reference>
<reference evidence="4" key="5">
    <citation type="submission" date="2020-05" db="EMBL/GenBank/DDBJ databases">
        <title>Complete genome sequence of Bradyrhizobium diazoefficiens XF4 isolated from soybean nodule.</title>
        <authorList>
            <person name="Noda R."/>
            <person name="Kakizaki K."/>
            <person name="Minamisawa K."/>
        </authorList>
    </citation>
    <scope>NUCLEOTIDE SEQUENCE</scope>
    <source>
        <strain evidence="4">XF4</strain>
    </source>
</reference>
<evidence type="ECO:0000313" key="1">
    <source>
        <dbReference type="EMBL" id="BCE20225.1"/>
    </source>
</evidence>